<dbReference type="InterPro" id="IPR001926">
    <property type="entry name" value="TrpB-like_PALP"/>
</dbReference>
<keyword evidence="3" id="KW-0456">Lyase</keyword>
<accession>A0A7Y2EEL4</accession>
<keyword evidence="2" id="KW-0663">Pyridoxal phosphate</keyword>
<sequence>MSRADFSPESIASLAHEVLPVIREHLPPTPVVHSAWLSELSGGEVFLKCENLQRTGSFKIRGVLAALSSLSSAAKKEGVLSCSTGNHGSALAWASQLLGIPCKIVVPQTVAANKVQKIKACGSELITAPFAGYDRSQAWTLENLEKLGGTYVSPFEDPHVIAGNGGTLALELLDQEPKADLWIVPCGGGGMICGVGSVLKTRGESTELMGVNSVASAGMFLSRRDGKPYLVLDSDPTLADGTEGGIGVSTFALGNQVIDDCVCVSEGTIAEAVRETMAKEKLVVEGAAALSVAAVLEGYGKGKRVGLILSGGNIDEKTLVKILTLDS</sequence>
<feature type="domain" description="Tryptophan synthase beta chain-like PALP" evidence="4">
    <location>
        <begin position="23"/>
        <end position="311"/>
    </location>
</feature>
<organism evidence="5 6">
    <name type="scientific">Eiseniibacteriota bacterium</name>
    <dbReference type="NCBI Taxonomy" id="2212470"/>
    <lineage>
        <taxon>Bacteria</taxon>
        <taxon>Candidatus Eiseniibacteriota</taxon>
    </lineage>
</organism>
<dbReference type="Proteomes" id="UP000547674">
    <property type="component" value="Unassembled WGS sequence"/>
</dbReference>
<gene>
    <name evidence="5" type="ORF">HKN21_07545</name>
</gene>
<evidence type="ECO:0000256" key="2">
    <source>
        <dbReference type="ARBA" id="ARBA00022898"/>
    </source>
</evidence>
<dbReference type="GO" id="GO:0003941">
    <property type="term" value="F:L-serine ammonia-lyase activity"/>
    <property type="evidence" value="ECO:0007669"/>
    <property type="project" value="TreeGrafter"/>
</dbReference>
<protein>
    <submittedName>
        <fullName evidence="5">Pyridoxal-phosphate dependent enzyme</fullName>
    </submittedName>
</protein>
<proteinExistence type="predicted"/>
<evidence type="ECO:0000256" key="3">
    <source>
        <dbReference type="ARBA" id="ARBA00023239"/>
    </source>
</evidence>
<dbReference type="GO" id="GO:0004794">
    <property type="term" value="F:threonine deaminase activity"/>
    <property type="evidence" value="ECO:0007669"/>
    <property type="project" value="TreeGrafter"/>
</dbReference>
<dbReference type="GO" id="GO:0006567">
    <property type="term" value="P:L-threonine catabolic process"/>
    <property type="evidence" value="ECO:0007669"/>
    <property type="project" value="TreeGrafter"/>
</dbReference>
<evidence type="ECO:0000313" key="5">
    <source>
        <dbReference type="EMBL" id="NNF06598.1"/>
    </source>
</evidence>
<evidence type="ECO:0000259" key="4">
    <source>
        <dbReference type="Pfam" id="PF00291"/>
    </source>
</evidence>
<dbReference type="GO" id="GO:0009097">
    <property type="term" value="P:isoleucine biosynthetic process"/>
    <property type="evidence" value="ECO:0007669"/>
    <property type="project" value="TreeGrafter"/>
</dbReference>
<dbReference type="AlphaFoldDB" id="A0A7Y2EEL4"/>
<dbReference type="PANTHER" id="PTHR48078:SF6">
    <property type="entry name" value="L-THREONINE DEHYDRATASE CATABOLIC TDCB"/>
    <property type="match status" value="1"/>
</dbReference>
<name>A0A7Y2EEL4_UNCEI</name>
<dbReference type="InterPro" id="IPR036052">
    <property type="entry name" value="TrpB-like_PALP_sf"/>
</dbReference>
<dbReference type="GO" id="GO:0030170">
    <property type="term" value="F:pyridoxal phosphate binding"/>
    <property type="evidence" value="ECO:0007669"/>
    <property type="project" value="InterPro"/>
</dbReference>
<evidence type="ECO:0000256" key="1">
    <source>
        <dbReference type="ARBA" id="ARBA00001933"/>
    </source>
</evidence>
<comment type="caution">
    <text evidence="5">The sequence shown here is derived from an EMBL/GenBank/DDBJ whole genome shotgun (WGS) entry which is preliminary data.</text>
</comment>
<dbReference type="InterPro" id="IPR000634">
    <property type="entry name" value="Ser/Thr_deHydtase_PyrdxlP-BS"/>
</dbReference>
<evidence type="ECO:0000313" key="6">
    <source>
        <dbReference type="Proteomes" id="UP000547674"/>
    </source>
</evidence>
<comment type="cofactor">
    <cofactor evidence="1">
        <name>pyridoxal 5'-phosphate</name>
        <dbReference type="ChEBI" id="CHEBI:597326"/>
    </cofactor>
</comment>
<dbReference type="PROSITE" id="PS00165">
    <property type="entry name" value="DEHYDRATASE_SER_THR"/>
    <property type="match status" value="1"/>
</dbReference>
<dbReference type="GO" id="GO:0006565">
    <property type="term" value="P:L-serine catabolic process"/>
    <property type="evidence" value="ECO:0007669"/>
    <property type="project" value="TreeGrafter"/>
</dbReference>
<dbReference type="Gene3D" id="3.40.50.1100">
    <property type="match status" value="2"/>
</dbReference>
<dbReference type="InterPro" id="IPR050147">
    <property type="entry name" value="Ser/Thr_Dehydratase"/>
</dbReference>
<dbReference type="SUPFAM" id="SSF53686">
    <property type="entry name" value="Tryptophan synthase beta subunit-like PLP-dependent enzymes"/>
    <property type="match status" value="1"/>
</dbReference>
<dbReference type="EMBL" id="JABDJR010000296">
    <property type="protein sequence ID" value="NNF06598.1"/>
    <property type="molecule type" value="Genomic_DNA"/>
</dbReference>
<dbReference type="Pfam" id="PF00291">
    <property type="entry name" value="PALP"/>
    <property type="match status" value="1"/>
</dbReference>
<reference evidence="5 6" key="1">
    <citation type="submission" date="2020-03" db="EMBL/GenBank/DDBJ databases">
        <title>Metabolic flexibility allows generalist bacteria to become dominant in a frequently disturbed ecosystem.</title>
        <authorList>
            <person name="Chen Y.-J."/>
            <person name="Leung P.M."/>
            <person name="Bay S.K."/>
            <person name="Hugenholtz P."/>
            <person name="Kessler A.J."/>
            <person name="Shelley G."/>
            <person name="Waite D.W."/>
            <person name="Cook P.L."/>
            <person name="Greening C."/>
        </authorList>
    </citation>
    <scope>NUCLEOTIDE SEQUENCE [LARGE SCALE GENOMIC DNA]</scope>
    <source>
        <strain evidence="5">SS_bin_28</strain>
    </source>
</reference>
<dbReference type="PANTHER" id="PTHR48078">
    <property type="entry name" value="THREONINE DEHYDRATASE, MITOCHONDRIAL-RELATED"/>
    <property type="match status" value="1"/>
</dbReference>